<comment type="caution">
    <text evidence="3">The sequence shown here is derived from an EMBL/GenBank/DDBJ whole genome shotgun (WGS) entry which is preliminary data.</text>
</comment>
<feature type="region of interest" description="Disordered" evidence="1">
    <location>
        <begin position="319"/>
        <end position="338"/>
    </location>
</feature>
<sequence length="425" mass="49114">MRNSLRKNFELAKMKRGETIDDHSRRINSIANKIRSNGEEMKDKLIVKKILRTLIDQFIYVVVSIELSVDEIQGTLRHFQYECPKWNKEINYTAAEEEDDLLSMIEIDAKLEWEDVNVNEPTVNVNEPATNEEINPAVEAHNNEDHQGEPDNDQHNDASSEEDTKQGIDALPRRRTWRTLRWMNDYVDRQNLSDDEVDLVQGCKKIGMKWIYKTKKDENGRGIKHKTRFVANGYVQKEGIYYTDVFASVAMMDILLGWSLALLLNKAIRVFSGKNPNFFIQQNENSESDGSRQSDGSSNSDDMVDTENEVNEMDLDDVIGGETASDMPTSSNDTLRRGYDLPRQKKESFKEWYTVGAEINEAVHKLFLEHLESSYNTFVAMMKKGALRHAKVIVASPRLIEHPPPFLNNRLEVWKGWVNYWCVEK</sequence>
<feature type="domain" description="Reverse transcriptase Ty1/copia-type" evidence="2">
    <location>
        <begin position="197"/>
        <end position="255"/>
    </location>
</feature>
<feature type="compositionally biased region" description="Basic and acidic residues" evidence="1">
    <location>
        <begin position="142"/>
        <end position="166"/>
    </location>
</feature>
<keyword evidence="4" id="KW-1185">Reference proteome</keyword>
<dbReference type="Pfam" id="PF07727">
    <property type="entry name" value="RVT_2"/>
    <property type="match status" value="1"/>
</dbReference>
<feature type="region of interest" description="Disordered" evidence="1">
    <location>
        <begin position="281"/>
        <end position="304"/>
    </location>
</feature>
<dbReference type="Proteomes" id="UP001454036">
    <property type="component" value="Unassembled WGS sequence"/>
</dbReference>
<feature type="compositionally biased region" description="Polar residues" evidence="1">
    <location>
        <begin position="291"/>
        <end position="301"/>
    </location>
</feature>
<feature type="region of interest" description="Disordered" evidence="1">
    <location>
        <begin position="142"/>
        <end position="170"/>
    </location>
</feature>
<accession>A0AAV3Q7S1</accession>
<dbReference type="AlphaFoldDB" id="A0AAV3Q7S1"/>
<name>A0AAV3Q7S1_LITER</name>
<organism evidence="3 4">
    <name type="scientific">Lithospermum erythrorhizon</name>
    <name type="common">Purple gromwell</name>
    <name type="synonym">Lithospermum officinale var. erythrorhizon</name>
    <dbReference type="NCBI Taxonomy" id="34254"/>
    <lineage>
        <taxon>Eukaryota</taxon>
        <taxon>Viridiplantae</taxon>
        <taxon>Streptophyta</taxon>
        <taxon>Embryophyta</taxon>
        <taxon>Tracheophyta</taxon>
        <taxon>Spermatophyta</taxon>
        <taxon>Magnoliopsida</taxon>
        <taxon>eudicotyledons</taxon>
        <taxon>Gunneridae</taxon>
        <taxon>Pentapetalae</taxon>
        <taxon>asterids</taxon>
        <taxon>lamiids</taxon>
        <taxon>Boraginales</taxon>
        <taxon>Boraginaceae</taxon>
        <taxon>Boraginoideae</taxon>
        <taxon>Lithospermeae</taxon>
        <taxon>Lithospermum</taxon>
    </lineage>
</organism>
<evidence type="ECO:0000256" key="1">
    <source>
        <dbReference type="SAM" id="MobiDB-lite"/>
    </source>
</evidence>
<dbReference type="EMBL" id="BAABME010003410">
    <property type="protein sequence ID" value="GAA0158690.1"/>
    <property type="molecule type" value="Genomic_DNA"/>
</dbReference>
<reference evidence="3 4" key="1">
    <citation type="submission" date="2024-01" db="EMBL/GenBank/DDBJ databases">
        <title>The complete chloroplast genome sequence of Lithospermum erythrorhizon: insights into the phylogenetic relationship among Boraginaceae species and the maternal lineages of purple gromwells.</title>
        <authorList>
            <person name="Okada T."/>
            <person name="Watanabe K."/>
        </authorList>
    </citation>
    <scope>NUCLEOTIDE SEQUENCE [LARGE SCALE GENOMIC DNA]</scope>
</reference>
<evidence type="ECO:0000259" key="2">
    <source>
        <dbReference type="Pfam" id="PF07727"/>
    </source>
</evidence>
<gene>
    <name evidence="3" type="ORF">LIER_15647</name>
</gene>
<dbReference type="Pfam" id="PF14223">
    <property type="entry name" value="Retrotran_gag_2"/>
    <property type="match status" value="1"/>
</dbReference>
<protein>
    <recommendedName>
        <fullName evidence="2">Reverse transcriptase Ty1/copia-type domain-containing protein</fullName>
    </recommendedName>
</protein>
<dbReference type="PANTHER" id="PTHR35317:SF27">
    <property type="entry name" value="RETROVIRUS-RELATED POL POLYPROTEIN FROM TRANSPOSON TNT 1-94"/>
    <property type="match status" value="1"/>
</dbReference>
<dbReference type="InterPro" id="IPR013103">
    <property type="entry name" value="RVT_2"/>
</dbReference>
<evidence type="ECO:0000313" key="4">
    <source>
        <dbReference type="Proteomes" id="UP001454036"/>
    </source>
</evidence>
<proteinExistence type="predicted"/>
<dbReference type="PANTHER" id="PTHR35317">
    <property type="entry name" value="OS04G0629600 PROTEIN"/>
    <property type="match status" value="1"/>
</dbReference>
<evidence type="ECO:0000313" key="3">
    <source>
        <dbReference type="EMBL" id="GAA0158690.1"/>
    </source>
</evidence>